<dbReference type="HOGENOM" id="CLU_007316_0_0_1"/>
<organism evidence="1 2">
    <name type="scientific">Pisolithus tinctorius Marx 270</name>
    <dbReference type="NCBI Taxonomy" id="870435"/>
    <lineage>
        <taxon>Eukaryota</taxon>
        <taxon>Fungi</taxon>
        <taxon>Dikarya</taxon>
        <taxon>Basidiomycota</taxon>
        <taxon>Agaricomycotina</taxon>
        <taxon>Agaricomycetes</taxon>
        <taxon>Agaricomycetidae</taxon>
        <taxon>Boletales</taxon>
        <taxon>Sclerodermatineae</taxon>
        <taxon>Pisolithaceae</taxon>
        <taxon>Pisolithus</taxon>
    </lineage>
</organism>
<dbReference type="EMBL" id="KN832234">
    <property type="protein sequence ID" value="KIN93074.1"/>
    <property type="molecule type" value="Genomic_DNA"/>
</dbReference>
<accession>A0A0C3MVW7</accession>
<dbReference type="Proteomes" id="UP000054217">
    <property type="component" value="Unassembled WGS sequence"/>
</dbReference>
<feature type="non-terminal residue" evidence="1">
    <location>
        <position position="1"/>
    </location>
</feature>
<name>A0A0C3MVW7_PISTI</name>
<gene>
    <name evidence="1" type="ORF">M404DRAFT_171840</name>
</gene>
<dbReference type="SUPFAM" id="SSF53098">
    <property type="entry name" value="Ribonuclease H-like"/>
    <property type="match status" value="1"/>
</dbReference>
<protein>
    <recommendedName>
        <fullName evidence="3">DUF659 domain-containing protein</fullName>
    </recommendedName>
</protein>
<evidence type="ECO:0000313" key="1">
    <source>
        <dbReference type="EMBL" id="KIN93074.1"/>
    </source>
</evidence>
<keyword evidence="2" id="KW-1185">Reference proteome</keyword>
<proteinExistence type="predicted"/>
<reference evidence="2" key="2">
    <citation type="submission" date="2015-01" db="EMBL/GenBank/DDBJ databases">
        <title>Evolutionary Origins and Diversification of the Mycorrhizal Mutualists.</title>
        <authorList>
            <consortium name="DOE Joint Genome Institute"/>
            <consortium name="Mycorrhizal Genomics Consortium"/>
            <person name="Kohler A."/>
            <person name="Kuo A."/>
            <person name="Nagy L.G."/>
            <person name="Floudas D."/>
            <person name="Copeland A."/>
            <person name="Barry K.W."/>
            <person name="Cichocki N."/>
            <person name="Veneault-Fourrey C."/>
            <person name="LaButti K."/>
            <person name="Lindquist E.A."/>
            <person name="Lipzen A."/>
            <person name="Lundell T."/>
            <person name="Morin E."/>
            <person name="Murat C."/>
            <person name="Riley R."/>
            <person name="Ohm R."/>
            <person name="Sun H."/>
            <person name="Tunlid A."/>
            <person name="Henrissat B."/>
            <person name="Grigoriev I.V."/>
            <person name="Hibbett D.S."/>
            <person name="Martin F."/>
        </authorList>
    </citation>
    <scope>NUCLEOTIDE SEQUENCE [LARGE SCALE GENOMIC DNA]</scope>
    <source>
        <strain evidence="2">Marx 270</strain>
    </source>
</reference>
<dbReference type="InParanoid" id="A0A0C3MVW7"/>
<dbReference type="OrthoDB" id="2423954at2759"/>
<reference evidence="1 2" key="1">
    <citation type="submission" date="2014-04" db="EMBL/GenBank/DDBJ databases">
        <authorList>
            <consortium name="DOE Joint Genome Institute"/>
            <person name="Kuo A."/>
            <person name="Kohler A."/>
            <person name="Costa M.D."/>
            <person name="Nagy L.G."/>
            <person name="Floudas D."/>
            <person name="Copeland A."/>
            <person name="Barry K.W."/>
            <person name="Cichocki N."/>
            <person name="Veneault-Fourrey C."/>
            <person name="LaButti K."/>
            <person name="Lindquist E.A."/>
            <person name="Lipzen A."/>
            <person name="Lundell T."/>
            <person name="Morin E."/>
            <person name="Murat C."/>
            <person name="Sun H."/>
            <person name="Tunlid A."/>
            <person name="Henrissat B."/>
            <person name="Grigoriev I.V."/>
            <person name="Hibbett D.S."/>
            <person name="Martin F."/>
            <person name="Nordberg H.P."/>
            <person name="Cantor M.N."/>
            <person name="Hua S.X."/>
        </authorList>
    </citation>
    <scope>NUCLEOTIDE SEQUENCE [LARGE SCALE GENOMIC DNA]</scope>
    <source>
        <strain evidence="1 2">Marx 270</strain>
    </source>
</reference>
<dbReference type="InterPro" id="IPR012337">
    <property type="entry name" value="RNaseH-like_sf"/>
</dbReference>
<evidence type="ECO:0008006" key="3">
    <source>
        <dbReference type="Google" id="ProtNLM"/>
    </source>
</evidence>
<evidence type="ECO:0000313" key="2">
    <source>
        <dbReference type="Proteomes" id="UP000054217"/>
    </source>
</evidence>
<sequence>TCGDSAKMRRLLVQKLPHLIIVDCWAHQAGNILPSIVKWFNNHSHALGILLDTQHQLVGQPLSLVLPILTWWTSHFLSVHQLLQLEPAFKQMLTKVPHNDLIMCAGSRADMKRKAQQVLDILQHYDFWYKFQIVKQHLKPLAIATNATQSNYAWLEVVLVTLVILYHKFCDPTLDPTICEAAHNSLEKHWKKADQDIFLLTVILNPYLWVSCFSEHSPYWNFSNVWHLSHRVFQQLYGMEPNLEFQ</sequence>
<dbReference type="AlphaFoldDB" id="A0A0C3MVW7"/>